<keyword evidence="2" id="KW-0812">Transmembrane</keyword>
<evidence type="ECO:0000313" key="4">
    <source>
        <dbReference type="EMBL" id="TGZ84651.1"/>
    </source>
</evidence>
<feature type="domain" description="J" evidence="3">
    <location>
        <begin position="76"/>
        <end position="138"/>
    </location>
</feature>
<organism evidence="4 5">
    <name type="scientific">Ascodesmis nigricans</name>
    <dbReference type="NCBI Taxonomy" id="341454"/>
    <lineage>
        <taxon>Eukaryota</taxon>
        <taxon>Fungi</taxon>
        <taxon>Dikarya</taxon>
        <taxon>Ascomycota</taxon>
        <taxon>Pezizomycotina</taxon>
        <taxon>Pezizomycetes</taxon>
        <taxon>Pezizales</taxon>
        <taxon>Ascodesmidaceae</taxon>
        <taxon>Ascodesmis</taxon>
    </lineage>
</organism>
<gene>
    <name evidence="4" type="ORF">EX30DRAFT_301716</name>
</gene>
<evidence type="ECO:0000259" key="3">
    <source>
        <dbReference type="PROSITE" id="PS50076"/>
    </source>
</evidence>
<dbReference type="GO" id="GO:0036503">
    <property type="term" value="P:ERAD pathway"/>
    <property type="evidence" value="ECO:0007669"/>
    <property type="project" value="TreeGrafter"/>
</dbReference>
<keyword evidence="2" id="KW-1133">Transmembrane helix</keyword>
<feature type="transmembrane region" description="Helical" evidence="2">
    <location>
        <begin position="185"/>
        <end position="203"/>
    </location>
</feature>
<feature type="transmembrane region" description="Helical" evidence="2">
    <location>
        <begin position="161"/>
        <end position="178"/>
    </location>
</feature>
<protein>
    <recommendedName>
        <fullName evidence="3">J domain-containing protein</fullName>
    </recommendedName>
</protein>
<dbReference type="GO" id="GO:0051787">
    <property type="term" value="F:misfolded protein binding"/>
    <property type="evidence" value="ECO:0007669"/>
    <property type="project" value="TreeGrafter"/>
</dbReference>
<dbReference type="InterPro" id="IPR051948">
    <property type="entry name" value="Hsp70_co-chaperone_J-domain"/>
</dbReference>
<sequence length="353" mass="40250">MSDALSLVGWTILPGFATSTLLTIYYRLITRAGEPIPQRGTPRYTRAYRNTHILVVASYLLYTIYEVYHTIVQTGNFYDLLQSPQDSPPSFLRQRFRRLSVLYHPDKRGDDGALFVALKQGYDVLIDENKRWAYERFGPEMLGWKVATAWEFLLRGVQASVGYYLVSALILVVFSVLGKFEFGKYWRFLTLLLLLTIESYIITRPFSILNLSPIPRILEFLRIKPLLPYEQLVLLRRISLSFFVAINQLGGLFSKPSATSSKASMQQNLEQLLGLGKFVEAEARKTAVLEVLPFDGDGDGNGGELRGDLKTLQRRVGEWMVEMQVRNDPEMREVQGKVVRRRREGAPKGAKVA</sequence>
<dbReference type="STRING" id="341454.A0A4S2N5X8"/>
<dbReference type="PROSITE" id="PS00636">
    <property type="entry name" value="DNAJ_1"/>
    <property type="match status" value="1"/>
</dbReference>
<dbReference type="Gene3D" id="1.10.287.110">
    <property type="entry name" value="DnaJ domain"/>
    <property type="match status" value="1"/>
</dbReference>
<keyword evidence="2" id="KW-0472">Membrane</keyword>
<proteinExistence type="predicted"/>
<dbReference type="SUPFAM" id="SSF46565">
    <property type="entry name" value="Chaperone J-domain"/>
    <property type="match status" value="1"/>
</dbReference>
<reference evidence="4 5" key="1">
    <citation type="submission" date="2019-04" db="EMBL/GenBank/DDBJ databases">
        <title>Comparative genomics and transcriptomics to analyze fruiting body development in filamentous ascomycetes.</title>
        <authorList>
            <consortium name="DOE Joint Genome Institute"/>
            <person name="Lutkenhaus R."/>
            <person name="Traeger S."/>
            <person name="Breuer J."/>
            <person name="Kuo A."/>
            <person name="Lipzen A."/>
            <person name="Pangilinan J."/>
            <person name="Dilworth D."/>
            <person name="Sandor L."/>
            <person name="Poggeler S."/>
            <person name="Barry K."/>
            <person name="Grigoriev I.V."/>
            <person name="Nowrousian M."/>
        </authorList>
    </citation>
    <scope>NUCLEOTIDE SEQUENCE [LARGE SCALE GENOMIC DNA]</scope>
    <source>
        <strain evidence="4 5">CBS 389.68</strain>
    </source>
</reference>
<feature type="transmembrane region" description="Helical" evidence="2">
    <location>
        <begin position="47"/>
        <end position="65"/>
    </location>
</feature>
<dbReference type="SMART" id="SM00271">
    <property type="entry name" value="DnaJ"/>
    <property type="match status" value="1"/>
</dbReference>
<dbReference type="CDD" id="cd06257">
    <property type="entry name" value="DnaJ"/>
    <property type="match status" value="1"/>
</dbReference>
<dbReference type="Proteomes" id="UP000298138">
    <property type="component" value="Unassembled WGS sequence"/>
</dbReference>
<feature type="transmembrane region" description="Helical" evidence="2">
    <location>
        <begin position="6"/>
        <end position="26"/>
    </location>
</feature>
<name>A0A4S2N5X8_9PEZI</name>
<dbReference type="InParanoid" id="A0A4S2N5X8"/>
<accession>A0A4S2N5X8</accession>
<dbReference type="EMBL" id="ML220112">
    <property type="protein sequence ID" value="TGZ84651.1"/>
    <property type="molecule type" value="Genomic_DNA"/>
</dbReference>
<keyword evidence="5" id="KW-1185">Reference proteome</keyword>
<dbReference type="InterPro" id="IPR036869">
    <property type="entry name" value="J_dom_sf"/>
</dbReference>
<dbReference type="GO" id="GO:0051087">
    <property type="term" value="F:protein-folding chaperone binding"/>
    <property type="evidence" value="ECO:0007669"/>
    <property type="project" value="TreeGrafter"/>
</dbReference>
<evidence type="ECO:0000256" key="1">
    <source>
        <dbReference type="ARBA" id="ARBA00023186"/>
    </source>
</evidence>
<dbReference type="PANTHER" id="PTHR44360">
    <property type="entry name" value="DNAJ HOMOLOG SUBFAMILY B MEMBER 9"/>
    <property type="match status" value="1"/>
</dbReference>
<dbReference type="PROSITE" id="PS50076">
    <property type="entry name" value="DNAJ_2"/>
    <property type="match status" value="1"/>
</dbReference>
<dbReference type="OrthoDB" id="436519at2759"/>
<dbReference type="GO" id="GO:0005783">
    <property type="term" value="C:endoplasmic reticulum"/>
    <property type="evidence" value="ECO:0007669"/>
    <property type="project" value="TreeGrafter"/>
</dbReference>
<dbReference type="PANTHER" id="PTHR44360:SF1">
    <property type="entry name" value="DNAJ HOMOLOG SUBFAMILY B MEMBER 9"/>
    <property type="match status" value="1"/>
</dbReference>
<keyword evidence="1" id="KW-0143">Chaperone</keyword>
<dbReference type="Pfam" id="PF00226">
    <property type="entry name" value="DnaJ"/>
    <property type="match status" value="1"/>
</dbReference>
<evidence type="ECO:0000313" key="5">
    <source>
        <dbReference type="Proteomes" id="UP000298138"/>
    </source>
</evidence>
<dbReference type="InterPro" id="IPR001623">
    <property type="entry name" value="DnaJ_domain"/>
</dbReference>
<dbReference type="AlphaFoldDB" id="A0A4S2N5X8"/>
<evidence type="ECO:0000256" key="2">
    <source>
        <dbReference type="SAM" id="Phobius"/>
    </source>
</evidence>
<dbReference type="InterPro" id="IPR018253">
    <property type="entry name" value="DnaJ_domain_CS"/>
</dbReference>